<evidence type="ECO:0000313" key="4">
    <source>
        <dbReference type="Proteomes" id="UP001333110"/>
    </source>
</evidence>
<dbReference type="InterPro" id="IPR043502">
    <property type="entry name" value="DNA/RNA_pol_sf"/>
</dbReference>
<name>A0AAN7RXF3_MYCAM</name>
<feature type="domain" description="Reverse transcriptase" evidence="2">
    <location>
        <begin position="1"/>
        <end position="204"/>
    </location>
</feature>
<evidence type="ECO:0000256" key="1">
    <source>
        <dbReference type="SAM" id="MobiDB-lite"/>
    </source>
</evidence>
<comment type="caution">
    <text evidence="3">The sequence shown here is derived from an EMBL/GenBank/DDBJ whole genome shotgun (WGS) entry which is preliminary data.</text>
</comment>
<evidence type="ECO:0000259" key="2">
    <source>
        <dbReference type="PROSITE" id="PS50878"/>
    </source>
</evidence>
<reference evidence="3 4" key="1">
    <citation type="journal article" date="2023" name="J. Hered.">
        <title>Chromosome-level genome of the wood stork (Mycteria americana) provides insight into avian chromosome evolution.</title>
        <authorList>
            <person name="Flamio R. Jr."/>
            <person name="Ramstad K.M."/>
        </authorList>
    </citation>
    <scope>NUCLEOTIDE SEQUENCE [LARGE SCALE GENOMIC DNA]</scope>
    <source>
        <strain evidence="3">JAX WOST 10</strain>
    </source>
</reference>
<proteinExistence type="predicted"/>
<sequence>MELNLARDVKDNMKGFNKYIGDRRKSRENVGPLLNEMRNLVTQDMEKAELDFSKAFSTISHKILIDKLLKYGLDELTGRWVEKWLNGKAQRVVISGTKSSWGPVTSGVPQGSRLGPVLFNIFINDLDAGTECTLSKFADDPKLGGEADTPEDRAASQRDLDRLEKWADRNLMQFNQGKCQVLHLGKNNPMHQYMLGAAWLESSFAERDLGVLVGTRLNMSQQCALVAKRADGILGCIRQSIASRLRKVILPLSSALVRPHMESCVQFWAPQYKRDMDILERVQRRATKMMKGLEHLSYEERLRELGPDLGVLVDNKLNTGQQCSSAATKANQMLGCIHRGITSRDRDVIIPLYSALVRLHLEYCVQFWSPQFKKDVDRLERVQRRAMKMIKELENLSYEERLKELSLFSLEKRRLRGDLITVLQYLKDGYKEDGGSLFTRSHIERTRGNGYKLHWETFHLHIRKKFFTARTIIHWNNLPREAPFPTTGWTR</sequence>
<dbReference type="Proteomes" id="UP001333110">
    <property type="component" value="Unassembled WGS sequence"/>
</dbReference>
<organism evidence="3 4">
    <name type="scientific">Mycteria americana</name>
    <name type="common">Wood stork</name>
    <dbReference type="NCBI Taxonomy" id="33587"/>
    <lineage>
        <taxon>Eukaryota</taxon>
        <taxon>Metazoa</taxon>
        <taxon>Chordata</taxon>
        <taxon>Craniata</taxon>
        <taxon>Vertebrata</taxon>
        <taxon>Euteleostomi</taxon>
        <taxon>Archelosauria</taxon>
        <taxon>Archosauria</taxon>
        <taxon>Dinosauria</taxon>
        <taxon>Saurischia</taxon>
        <taxon>Theropoda</taxon>
        <taxon>Coelurosauria</taxon>
        <taxon>Aves</taxon>
        <taxon>Neognathae</taxon>
        <taxon>Neoaves</taxon>
        <taxon>Aequornithes</taxon>
        <taxon>Ciconiiformes</taxon>
        <taxon>Ciconiidae</taxon>
        <taxon>Mycteria</taxon>
    </lineage>
</organism>
<feature type="region of interest" description="Disordered" evidence="1">
    <location>
        <begin position="139"/>
        <end position="158"/>
    </location>
</feature>
<dbReference type="PANTHER" id="PTHR33332">
    <property type="entry name" value="REVERSE TRANSCRIPTASE DOMAIN-CONTAINING PROTEIN"/>
    <property type="match status" value="1"/>
</dbReference>
<dbReference type="InterPro" id="IPR000477">
    <property type="entry name" value="RT_dom"/>
</dbReference>
<protein>
    <recommendedName>
        <fullName evidence="2">Reverse transcriptase domain-containing protein</fullName>
    </recommendedName>
</protein>
<dbReference type="Pfam" id="PF00078">
    <property type="entry name" value="RVT_1"/>
    <property type="match status" value="1"/>
</dbReference>
<gene>
    <name evidence="3" type="ORF">QYF61_016369</name>
</gene>
<dbReference type="SUPFAM" id="SSF56672">
    <property type="entry name" value="DNA/RNA polymerases"/>
    <property type="match status" value="1"/>
</dbReference>
<evidence type="ECO:0000313" key="3">
    <source>
        <dbReference type="EMBL" id="KAK4811083.1"/>
    </source>
</evidence>
<dbReference type="PROSITE" id="PS50878">
    <property type="entry name" value="RT_POL"/>
    <property type="match status" value="1"/>
</dbReference>
<dbReference type="EMBL" id="JAUNZN010000018">
    <property type="protein sequence ID" value="KAK4811083.1"/>
    <property type="molecule type" value="Genomic_DNA"/>
</dbReference>
<accession>A0AAN7RXF3</accession>
<keyword evidence="4" id="KW-1185">Reference proteome</keyword>
<dbReference type="AlphaFoldDB" id="A0AAN7RXF3"/>